<proteinExistence type="predicted"/>
<evidence type="ECO:0000313" key="2">
    <source>
        <dbReference type="Proteomes" id="UP000085678"/>
    </source>
</evidence>
<feature type="compositionally biased region" description="Low complexity" evidence="1">
    <location>
        <begin position="486"/>
        <end position="497"/>
    </location>
</feature>
<feature type="compositionally biased region" description="Basic and acidic residues" evidence="1">
    <location>
        <begin position="511"/>
        <end position="536"/>
    </location>
</feature>
<dbReference type="Proteomes" id="UP000085678">
    <property type="component" value="Unplaced"/>
</dbReference>
<dbReference type="OrthoDB" id="6157326at2759"/>
<gene>
    <name evidence="3" type="primary">LOC106157998</name>
</gene>
<sequence>MLKISKLDINLPLELVKTCAALADSQLCKFVATNEEGEFQHSIEVKNKEDGVISLELSNLEIGYESGRFVAQIMKVFQVFQGTIGAPQNYTSQHDLSQDSALKPPADGAVQTGWAGVKAGHPTSSSFVDLTESSEKRIVSDKDTNSHRSIQTIPTPITIQDNAKLENRFNEVGNNSRTSEGEASSTVSPVHLYKNLCSKRPASSSIKGQETMPLKRPCTLPQASDTITEVDIHETPESHGEDSQSNDNKDIALNTKLICSIQDTVEVKQELVDIDIGSVMQHVDVPAGFESSVSSNQPMWSMQPREHSNLPPMIPTWQHSLDGSHSQDMPSTSVQPAARGKNSTYASQQKRFTPKDDLMLLREVITLNPFAGGRAKWEEVVTNLNVCSHSSFNIKSCQARVRTLKLAFQEKTMQSLKASGTDEELTERESLLQELLYLLEENAATENSEKEKKKREEKENVDKGLKVREAAMLSQRRKQPADVEETQQPSTSTQPSTSKRRHSSPSFEEYFELRRRQQELETQRFQHETQRLEQERARDEKMFAMLAKLIEKNKN</sequence>
<protein>
    <submittedName>
        <fullName evidence="3">Uncharacterized protein LOC106157998 isoform X2</fullName>
    </submittedName>
</protein>
<reference evidence="3" key="1">
    <citation type="submission" date="2025-08" db="UniProtKB">
        <authorList>
            <consortium name="RefSeq"/>
        </authorList>
    </citation>
    <scope>IDENTIFICATION</scope>
    <source>
        <tissue evidence="3">Gonads</tissue>
    </source>
</reference>
<organism evidence="2 3">
    <name type="scientific">Lingula anatina</name>
    <name type="common">Brachiopod</name>
    <name type="synonym">Lingula unguis</name>
    <dbReference type="NCBI Taxonomy" id="7574"/>
    <lineage>
        <taxon>Eukaryota</taxon>
        <taxon>Metazoa</taxon>
        <taxon>Spiralia</taxon>
        <taxon>Lophotrochozoa</taxon>
        <taxon>Brachiopoda</taxon>
        <taxon>Linguliformea</taxon>
        <taxon>Lingulata</taxon>
        <taxon>Lingulida</taxon>
        <taxon>Linguloidea</taxon>
        <taxon>Lingulidae</taxon>
        <taxon>Lingula</taxon>
    </lineage>
</organism>
<feature type="compositionally biased region" description="Basic and acidic residues" evidence="1">
    <location>
        <begin position="447"/>
        <end position="469"/>
    </location>
</feature>
<dbReference type="GeneID" id="106157998"/>
<keyword evidence="2" id="KW-1185">Reference proteome</keyword>
<dbReference type="PANTHER" id="PTHR37558:SF1">
    <property type="entry name" value="HTH CENPB-TYPE DOMAIN-CONTAINING PROTEIN"/>
    <property type="match status" value="1"/>
</dbReference>
<dbReference type="PANTHER" id="PTHR37558">
    <property type="entry name" value="HTH CENPB-TYPE DOMAIN-CONTAINING PROTEIN"/>
    <property type="match status" value="1"/>
</dbReference>
<feature type="region of interest" description="Disordered" evidence="1">
    <location>
        <begin position="319"/>
        <end position="348"/>
    </location>
</feature>
<feature type="region of interest" description="Disordered" evidence="1">
    <location>
        <begin position="443"/>
        <end position="536"/>
    </location>
</feature>
<evidence type="ECO:0000313" key="3">
    <source>
        <dbReference type="RefSeq" id="XP_013389279.1"/>
    </source>
</evidence>
<evidence type="ECO:0000256" key="1">
    <source>
        <dbReference type="SAM" id="MobiDB-lite"/>
    </source>
</evidence>
<accession>A0A1S3HW42</accession>
<dbReference type="AlphaFoldDB" id="A0A1S3HW42"/>
<name>A0A1S3HW42_LINAN</name>
<dbReference type="RefSeq" id="XP_013389279.1">
    <property type="nucleotide sequence ID" value="XM_013533825.1"/>
</dbReference>